<protein>
    <submittedName>
        <fullName evidence="1">RCG43451</fullName>
    </submittedName>
</protein>
<reference evidence="1 2" key="1">
    <citation type="submission" date="2005-09" db="EMBL/GenBank/DDBJ databases">
        <authorList>
            <person name="Mural R.J."/>
            <person name="Li P.W."/>
            <person name="Adams M.D."/>
            <person name="Amanatides P.G."/>
            <person name="Baden-Tillson H."/>
            <person name="Barnstead M."/>
            <person name="Chin S.H."/>
            <person name="Dew I."/>
            <person name="Evans C.A."/>
            <person name="Ferriera S."/>
            <person name="Flanigan M."/>
            <person name="Fosler C."/>
            <person name="Glodek A."/>
            <person name="Gu Z."/>
            <person name="Holt R.A."/>
            <person name="Jennings D."/>
            <person name="Kraft C.L."/>
            <person name="Lu F."/>
            <person name="Nguyen T."/>
            <person name="Nusskern D.R."/>
            <person name="Pfannkoch C.M."/>
            <person name="Sitter C."/>
            <person name="Sutton G.G."/>
            <person name="Venter J.C."/>
            <person name="Wang Z."/>
            <person name="Woodage T."/>
            <person name="Zheng X.H."/>
            <person name="Zhong F."/>
        </authorList>
    </citation>
    <scope>NUCLEOTIDE SEQUENCE [LARGE SCALE GENOMIC DNA]</scope>
    <source>
        <strain>BN</strain>
        <strain evidence="2">Sprague-Dawley</strain>
    </source>
</reference>
<evidence type="ECO:0000313" key="2">
    <source>
        <dbReference type="Proteomes" id="UP000234681"/>
    </source>
</evidence>
<name>A6JJ68_RAT</name>
<organism evidence="1 2">
    <name type="scientific">Rattus norvegicus</name>
    <name type="common">Rat</name>
    <dbReference type="NCBI Taxonomy" id="10116"/>
    <lineage>
        <taxon>Eukaryota</taxon>
        <taxon>Metazoa</taxon>
        <taxon>Chordata</taxon>
        <taxon>Craniata</taxon>
        <taxon>Vertebrata</taxon>
        <taxon>Euteleostomi</taxon>
        <taxon>Mammalia</taxon>
        <taxon>Eutheria</taxon>
        <taxon>Euarchontoglires</taxon>
        <taxon>Glires</taxon>
        <taxon>Rodentia</taxon>
        <taxon>Myomorpha</taxon>
        <taxon>Muroidea</taxon>
        <taxon>Muridae</taxon>
        <taxon>Murinae</taxon>
        <taxon>Rattus</taxon>
    </lineage>
</organism>
<gene>
    <name evidence="1" type="ORF">rCG_43451</name>
</gene>
<accession>A6JJ68</accession>
<evidence type="ECO:0000313" key="1">
    <source>
        <dbReference type="EMBL" id="EDM18664.1"/>
    </source>
</evidence>
<dbReference type="Proteomes" id="UP000234681">
    <property type="component" value="Chromosome 9"/>
</dbReference>
<dbReference type="AlphaFoldDB" id="A6JJ68"/>
<sequence length="31" mass="3599">MNMSRIDVADSMPSFKGIRVLLDNFISHLYK</sequence>
<proteinExistence type="predicted"/>
<dbReference type="EMBL" id="CH473987">
    <property type="protein sequence ID" value="EDM18664.1"/>
    <property type="molecule type" value="Genomic_DNA"/>
</dbReference>